<evidence type="ECO:0000313" key="2">
    <source>
        <dbReference type="Proteomes" id="UP000230973"/>
    </source>
</evidence>
<name>A0A2M7QCJ3_9BACT</name>
<sequence>MEPASRSQLTEDFLTSLVPCTEEDAYRYLAEFRLPQISNRTASLREELVELSLVFFKLSLLRDELKRPEDPERQTV</sequence>
<organism evidence="1 2">
    <name type="scientific">Candidatus Uhrbacteria bacterium CG_4_10_14_0_8_um_filter_58_22</name>
    <dbReference type="NCBI Taxonomy" id="1975029"/>
    <lineage>
        <taxon>Bacteria</taxon>
        <taxon>Candidatus Uhriibacteriota</taxon>
    </lineage>
</organism>
<accession>A0A2M7QCJ3</accession>
<dbReference type="EMBL" id="PFLC01000002">
    <property type="protein sequence ID" value="PIY63405.1"/>
    <property type="molecule type" value="Genomic_DNA"/>
</dbReference>
<dbReference type="Proteomes" id="UP000230973">
    <property type="component" value="Unassembled WGS sequence"/>
</dbReference>
<comment type="caution">
    <text evidence="1">The sequence shown here is derived from an EMBL/GenBank/DDBJ whole genome shotgun (WGS) entry which is preliminary data.</text>
</comment>
<evidence type="ECO:0000313" key="1">
    <source>
        <dbReference type="EMBL" id="PIY63405.1"/>
    </source>
</evidence>
<protein>
    <submittedName>
        <fullName evidence="1">Uncharacterized protein</fullName>
    </submittedName>
</protein>
<dbReference type="AlphaFoldDB" id="A0A2M7QCJ3"/>
<gene>
    <name evidence="1" type="ORF">COY93_00175</name>
</gene>
<reference evidence="2" key="1">
    <citation type="submission" date="2017-09" db="EMBL/GenBank/DDBJ databases">
        <title>Depth-based differentiation of microbial function through sediment-hosted aquifers and enrichment of novel symbionts in the deep terrestrial subsurface.</title>
        <authorList>
            <person name="Probst A.J."/>
            <person name="Ladd B."/>
            <person name="Jarett J.K."/>
            <person name="Geller-Mcgrath D.E."/>
            <person name="Sieber C.M.K."/>
            <person name="Emerson J.B."/>
            <person name="Anantharaman K."/>
            <person name="Thomas B.C."/>
            <person name="Malmstrom R."/>
            <person name="Stieglmeier M."/>
            <person name="Klingl A."/>
            <person name="Woyke T."/>
            <person name="Ryan C.M."/>
            <person name="Banfield J.F."/>
        </authorList>
    </citation>
    <scope>NUCLEOTIDE SEQUENCE [LARGE SCALE GENOMIC DNA]</scope>
</reference>
<proteinExistence type="predicted"/>